<reference evidence="2 4" key="1">
    <citation type="journal article" date="2016" name="Plant Dis.">
        <title>Improved production of propionic acid using genome shuffling.</title>
        <authorList>
            <person name="Luna-Flores C.H."/>
            <person name="Palfreyman R.W."/>
            <person name="Kromer J.O."/>
            <person name="Nielsen L.K."/>
            <person name="Marcellin E."/>
        </authorList>
    </citation>
    <scope>NUCLEOTIDE SEQUENCE [LARGE SCALE GENOMIC DNA]</scope>
    <source>
        <strain evidence="2 4">F3E8</strain>
    </source>
</reference>
<dbReference type="EMBL" id="CP014352">
    <property type="protein sequence ID" value="AMS04672.1"/>
    <property type="molecule type" value="Genomic_DNA"/>
</dbReference>
<keyword evidence="4" id="KW-1185">Reference proteome</keyword>
<dbReference type="RefSeq" id="WP_062819088.1">
    <property type="nucleotide sequence ID" value="NZ_CP014352.1"/>
</dbReference>
<evidence type="ECO:0000313" key="3">
    <source>
        <dbReference type="Proteomes" id="UP000075221"/>
    </source>
</evidence>
<protein>
    <submittedName>
        <fullName evidence="1">Uncharacterized protein</fullName>
    </submittedName>
</protein>
<evidence type="ECO:0000313" key="4">
    <source>
        <dbReference type="Proteomes" id="UP000178666"/>
    </source>
</evidence>
<name>A0AAC8YDI2_9ACTN</name>
<evidence type="ECO:0000313" key="1">
    <source>
        <dbReference type="EMBL" id="AMS04672.1"/>
    </source>
</evidence>
<dbReference type="EMBL" id="CP015970">
    <property type="protein sequence ID" value="AOZ46161.1"/>
    <property type="molecule type" value="Genomic_DNA"/>
</dbReference>
<reference evidence="1 3" key="2">
    <citation type="submission" date="2016-02" db="EMBL/GenBank/DDBJ databases">
        <title>Complete Genome Sequence of Propionibacterium acidipropionici ATCC 55737.</title>
        <authorList>
            <person name="Luna Flores C.H."/>
            <person name="Nielsen L.K."/>
            <person name="Marcellin E."/>
        </authorList>
    </citation>
    <scope>NUCLEOTIDE SEQUENCE [LARGE SCALE GENOMIC DNA]</scope>
    <source>
        <strain evidence="1 3">ATCC 55737</strain>
    </source>
</reference>
<accession>A0AAC8YDI2</accession>
<dbReference type="AlphaFoldDB" id="A0AAC8YDI2"/>
<evidence type="ECO:0000313" key="2">
    <source>
        <dbReference type="EMBL" id="AOZ46161.1"/>
    </source>
</evidence>
<sequence length="170" mass="18198">MSSIRTDFSADDTSRIWELLNPIGTAINPYIQDTGTWNFAASNGTINGGTTSLSGGLYARRVGDLVTVQGNLTVTAGSSWIGKQWHGWNFAGIPDGFKPTFRNYEPGLGTWRGKGANYGVIYWGSTNSMLVLGSTVTNPLAAADYFTFTCTWPTNQPFPASSAIPGTQVS</sequence>
<gene>
    <name evidence="2" type="ORF">A8L58_04865</name>
    <name evidence="1" type="ORF">AXH35_03400</name>
</gene>
<dbReference type="Proteomes" id="UP000075221">
    <property type="component" value="Chromosome"/>
</dbReference>
<dbReference type="Proteomes" id="UP000178666">
    <property type="component" value="Chromosome"/>
</dbReference>
<organism evidence="1 3">
    <name type="scientific">Acidipropionibacterium acidipropionici</name>
    <dbReference type="NCBI Taxonomy" id="1748"/>
    <lineage>
        <taxon>Bacteria</taxon>
        <taxon>Bacillati</taxon>
        <taxon>Actinomycetota</taxon>
        <taxon>Actinomycetes</taxon>
        <taxon>Propionibacteriales</taxon>
        <taxon>Propionibacteriaceae</taxon>
        <taxon>Acidipropionibacterium</taxon>
    </lineage>
</organism>
<proteinExistence type="predicted"/>